<dbReference type="RefSeq" id="WP_145083649.1">
    <property type="nucleotide sequence ID" value="NZ_CP036298.1"/>
</dbReference>
<dbReference type="AlphaFoldDB" id="A0A518GEE6"/>
<proteinExistence type="predicted"/>
<keyword evidence="1" id="KW-0472">Membrane</keyword>
<feature type="transmembrane region" description="Helical" evidence="1">
    <location>
        <begin position="106"/>
        <end position="130"/>
    </location>
</feature>
<evidence type="ECO:0000256" key="1">
    <source>
        <dbReference type="SAM" id="Phobius"/>
    </source>
</evidence>
<keyword evidence="1" id="KW-1133">Transmembrane helix</keyword>
<keyword evidence="3" id="KW-1185">Reference proteome</keyword>
<sequence length="149" mass="16244">MPDENPYSAPSHHAEKDEAVAPVAEDSRLDYARYAKESLFLPGLSILFNAIAGIILDVVLLQQNWDAAVSNGNSQPFLITIIALILYNLFIAFGATEMMRRKSFTFALLACILTIVPLSTCCLIGVPLGAWGFNLLLKPGINTAFSRTI</sequence>
<evidence type="ECO:0000313" key="2">
    <source>
        <dbReference type="EMBL" id="QDV26972.1"/>
    </source>
</evidence>
<keyword evidence="1" id="KW-0812">Transmembrane</keyword>
<reference evidence="2 3" key="1">
    <citation type="submission" date="2019-02" db="EMBL/GenBank/DDBJ databases">
        <title>Deep-cultivation of Planctomycetes and their phenomic and genomic characterization uncovers novel biology.</title>
        <authorList>
            <person name="Wiegand S."/>
            <person name="Jogler M."/>
            <person name="Boedeker C."/>
            <person name="Pinto D."/>
            <person name="Vollmers J."/>
            <person name="Rivas-Marin E."/>
            <person name="Kohn T."/>
            <person name="Peeters S.H."/>
            <person name="Heuer A."/>
            <person name="Rast P."/>
            <person name="Oberbeckmann S."/>
            <person name="Bunk B."/>
            <person name="Jeske O."/>
            <person name="Meyerdierks A."/>
            <person name="Storesund J.E."/>
            <person name="Kallscheuer N."/>
            <person name="Luecker S."/>
            <person name="Lage O.M."/>
            <person name="Pohl T."/>
            <person name="Merkel B.J."/>
            <person name="Hornburger P."/>
            <person name="Mueller R.-W."/>
            <person name="Bruemmer F."/>
            <person name="Labrenz M."/>
            <person name="Spormann A.M."/>
            <person name="Op den Camp H."/>
            <person name="Overmann J."/>
            <person name="Amann R."/>
            <person name="Jetten M.S.M."/>
            <person name="Mascher T."/>
            <person name="Medema M.H."/>
            <person name="Devos D.P."/>
            <person name="Kaster A.-K."/>
            <person name="Ovreas L."/>
            <person name="Rohde M."/>
            <person name="Galperin M.Y."/>
            <person name="Jogler C."/>
        </authorList>
    </citation>
    <scope>NUCLEOTIDE SEQUENCE [LARGE SCALE GENOMIC DNA]</scope>
    <source>
        <strain evidence="2 3">Q31a</strain>
    </source>
</reference>
<dbReference type="Proteomes" id="UP000318017">
    <property type="component" value="Chromosome"/>
</dbReference>
<dbReference type="KEGG" id="ahel:Q31a_53520"/>
<organism evidence="2 3">
    <name type="scientific">Aureliella helgolandensis</name>
    <dbReference type="NCBI Taxonomy" id="2527968"/>
    <lineage>
        <taxon>Bacteria</taxon>
        <taxon>Pseudomonadati</taxon>
        <taxon>Planctomycetota</taxon>
        <taxon>Planctomycetia</taxon>
        <taxon>Pirellulales</taxon>
        <taxon>Pirellulaceae</taxon>
        <taxon>Aureliella</taxon>
    </lineage>
</organism>
<accession>A0A518GEE6</accession>
<feature type="transmembrane region" description="Helical" evidence="1">
    <location>
        <begin position="76"/>
        <end position="94"/>
    </location>
</feature>
<gene>
    <name evidence="2" type="ORF">Q31a_53520</name>
</gene>
<feature type="transmembrane region" description="Helical" evidence="1">
    <location>
        <begin position="38"/>
        <end position="56"/>
    </location>
</feature>
<dbReference type="EMBL" id="CP036298">
    <property type="protein sequence ID" value="QDV26972.1"/>
    <property type="molecule type" value="Genomic_DNA"/>
</dbReference>
<name>A0A518GEE6_9BACT</name>
<evidence type="ECO:0000313" key="3">
    <source>
        <dbReference type="Proteomes" id="UP000318017"/>
    </source>
</evidence>
<protein>
    <submittedName>
        <fullName evidence="2">Uncharacterized protein</fullName>
    </submittedName>
</protein>